<dbReference type="Proteomes" id="UP000594454">
    <property type="component" value="Chromosome 6"/>
</dbReference>
<evidence type="ECO:0000259" key="4">
    <source>
        <dbReference type="PROSITE" id="PS50106"/>
    </source>
</evidence>
<dbReference type="CDD" id="cd06728">
    <property type="entry name" value="PDZ2_ZO1-like_ds"/>
    <property type="match status" value="1"/>
</dbReference>
<evidence type="ECO:0000256" key="1">
    <source>
        <dbReference type="ARBA" id="ARBA00022443"/>
    </source>
</evidence>
<dbReference type="CDD" id="cd06727">
    <property type="entry name" value="PDZ1_ZO1-like"/>
    <property type="match status" value="1"/>
</dbReference>
<feature type="compositionally biased region" description="Basic and acidic residues" evidence="2">
    <location>
        <begin position="336"/>
        <end position="353"/>
    </location>
</feature>
<gene>
    <name evidence="5" type="ORF">HERILL_LOCUS15363</name>
</gene>
<dbReference type="GO" id="GO:0005886">
    <property type="term" value="C:plasma membrane"/>
    <property type="evidence" value="ECO:0007669"/>
    <property type="project" value="TreeGrafter"/>
</dbReference>
<dbReference type="Gene3D" id="2.30.42.10">
    <property type="match status" value="3"/>
</dbReference>
<evidence type="ECO:0000313" key="5">
    <source>
        <dbReference type="EMBL" id="CAD7093053.1"/>
    </source>
</evidence>
<dbReference type="EMBL" id="LR899014">
    <property type="protein sequence ID" value="CAD7093053.1"/>
    <property type="molecule type" value="Genomic_DNA"/>
</dbReference>
<dbReference type="PANTHER" id="PTHR13865:SF28">
    <property type="entry name" value="POLYCHAETOID, ISOFORM O"/>
    <property type="match status" value="1"/>
</dbReference>
<dbReference type="SMART" id="SM00072">
    <property type="entry name" value="GuKc"/>
    <property type="match status" value="1"/>
</dbReference>
<dbReference type="InterPro" id="IPR008144">
    <property type="entry name" value="Guanylate_kin-like_dom"/>
</dbReference>
<dbReference type="InterPro" id="IPR036034">
    <property type="entry name" value="PDZ_sf"/>
</dbReference>
<dbReference type="InterPro" id="IPR001478">
    <property type="entry name" value="PDZ"/>
</dbReference>
<accession>A0A7R8V573</accession>
<keyword evidence="6" id="KW-1185">Reference proteome</keyword>
<dbReference type="SMART" id="SM00228">
    <property type="entry name" value="PDZ"/>
    <property type="match status" value="3"/>
</dbReference>
<dbReference type="Pfam" id="PF00625">
    <property type="entry name" value="Guanylate_kin"/>
    <property type="match status" value="1"/>
</dbReference>
<evidence type="ECO:0000259" key="3">
    <source>
        <dbReference type="PROSITE" id="PS50052"/>
    </source>
</evidence>
<feature type="region of interest" description="Disordered" evidence="2">
    <location>
        <begin position="277"/>
        <end position="353"/>
    </location>
</feature>
<dbReference type="InterPro" id="IPR001452">
    <property type="entry name" value="SH3_domain"/>
</dbReference>
<dbReference type="Gene3D" id="2.30.30.40">
    <property type="entry name" value="SH3 Domains"/>
    <property type="match status" value="1"/>
</dbReference>
<dbReference type="GO" id="GO:0005923">
    <property type="term" value="C:bicellular tight junction"/>
    <property type="evidence" value="ECO:0007669"/>
    <property type="project" value="TreeGrafter"/>
</dbReference>
<sequence>MKFYSFRPNNLSTDRTSWEYHTVAITRVPGYGFGIAVSGGRDNPHFANGDPSIAVSDVLKGGPAEERLQVNDRIISVNGVSLENVEYATAVQVLRDSGNTVTLVVKRRVANLNLNPNQHSHSMSSVGLTGGGGILTAGPQPAVVPGQPIKVVLTKASKKEDFGIVLGCRLFIKEITSKARDQLAANGYSLQEGDIITRLNNTNCSDTMNMKEAKKIIDGCKERLNLVVLRDVTNQNISNNNLNNAGLQTSMYSHTQQLSNCSNNLDEAYLSGNAPGYSSQNLYVQPPTRGITSPLADEKNNLTPRGRSRGPLTDVALSQLDRPSTPPTGNSPRRQPNVDDPPRPPPPRNEEFYSSRRQLYEDDPLQRSRQSAEPRFISFQKEGSVGIRLTGGNEAGIFVTAVQPGSPASLQGLTPGDKILKVNDMDMHGVTREEAVLFLLSLQDRIDLIVQHCKEEYDEVVANQRGDSFHIKTHFHCDSPSKGEMAFKAGDVFRVIDTLHNGVVGSWQVLKIGRGHQEMQRGVIPNKSRAEELATAQFNATKKEMNASESRGNFFRRRRSTHRRSKSLSRENWDDVVFSDAISKFAAYERVVLRHPGFVRPVVIFGPVADLAREKLAKDFPDKFTSPLQDDDKSNAKCRIVRLSNIRDIMDRGKHALLDITPNAVDRLNYAQFYPIVIFLKTDSKHIIKQLRRDVPKSAHKSSKKLLEQCGKLDKVWSHIFSTTIVLNETDSWYRKLRDAIDLQQSGAVWMSESKLNELPPEIIFPPYIAPPCNLPCCRPNYHTFPSSCFGINSSSSRLLARSLTPPIIISQTPPPPPSLPLQYSTVPIMKNATSLPGGLGYPIDTRYQRISQPNLMQTFGKVESTSIGNLITSVPNQNVTDRKQIRRTPYYYTDIITEPTLFDSNLNLQYADETPENVEEKRFVNVMNNHSSNEDNLNNNYRWEHDTNFRLGKNSYDRNREERSVDRFTPIPATRNLTNIRTHANIVN</sequence>
<evidence type="ECO:0000313" key="6">
    <source>
        <dbReference type="Proteomes" id="UP000594454"/>
    </source>
</evidence>
<dbReference type="SUPFAM" id="SSF50044">
    <property type="entry name" value="SH3-domain"/>
    <property type="match status" value="1"/>
</dbReference>
<feature type="domain" description="PDZ" evidence="4">
    <location>
        <begin position="381"/>
        <end position="454"/>
    </location>
</feature>
<feature type="domain" description="PDZ" evidence="4">
    <location>
        <begin position="150"/>
        <end position="232"/>
    </location>
</feature>
<dbReference type="CDD" id="cd06729">
    <property type="entry name" value="PDZ3_ZO1-like_domain"/>
    <property type="match status" value="1"/>
</dbReference>
<evidence type="ECO:0008006" key="7">
    <source>
        <dbReference type="Google" id="ProtNLM"/>
    </source>
</evidence>
<reference evidence="5 6" key="1">
    <citation type="submission" date="2020-11" db="EMBL/GenBank/DDBJ databases">
        <authorList>
            <person name="Wallbank WR R."/>
            <person name="Pardo Diaz C."/>
            <person name="Kozak K."/>
            <person name="Martin S."/>
            <person name="Jiggins C."/>
            <person name="Moest M."/>
            <person name="Warren A I."/>
            <person name="Generalovic N T."/>
            <person name="Byers J.R.P. K."/>
            <person name="Montejo-Kovacevich G."/>
            <person name="Yen C E."/>
        </authorList>
    </citation>
    <scope>NUCLEOTIDE SEQUENCE [LARGE SCALE GENOMIC DNA]</scope>
</reference>
<dbReference type="OrthoDB" id="418634at2759"/>
<dbReference type="GO" id="GO:0050839">
    <property type="term" value="F:cell adhesion molecule binding"/>
    <property type="evidence" value="ECO:0007669"/>
    <property type="project" value="TreeGrafter"/>
</dbReference>
<dbReference type="FunFam" id="2.30.30.40:FF:000137">
    <property type="entry name" value="Uncharacterized protein, isoform G"/>
    <property type="match status" value="1"/>
</dbReference>
<feature type="domain" description="Guanylate kinase-like" evidence="3">
    <location>
        <begin position="641"/>
        <end position="742"/>
    </location>
</feature>
<evidence type="ECO:0000256" key="2">
    <source>
        <dbReference type="SAM" id="MobiDB-lite"/>
    </source>
</evidence>
<dbReference type="InterPro" id="IPR008145">
    <property type="entry name" value="GK/Ca_channel_bsu"/>
</dbReference>
<dbReference type="InterPro" id="IPR036028">
    <property type="entry name" value="SH3-like_dom_sf"/>
</dbReference>
<keyword evidence="1" id="KW-0728">SH3 domain</keyword>
<proteinExistence type="predicted"/>
<dbReference type="InterPro" id="IPR027417">
    <property type="entry name" value="P-loop_NTPase"/>
</dbReference>
<dbReference type="PROSITE" id="PS50106">
    <property type="entry name" value="PDZ"/>
    <property type="match status" value="3"/>
</dbReference>
<dbReference type="Pfam" id="PF07653">
    <property type="entry name" value="SH3_2"/>
    <property type="match status" value="1"/>
</dbReference>
<name>A0A7R8V573_HERIL</name>
<protein>
    <recommendedName>
        <fullName evidence="7">Tight junction protein ZO-2</fullName>
    </recommendedName>
</protein>
<dbReference type="GO" id="GO:0150105">
    <property type="term" value="P:protein localization to cell-cell junction"/>
    <property type="evidence" value="ECO:0007669"/>
    <property type="project" value="TreeGrafter"/>
</dbReference>
<dbReference type="GO" id="GO:0045216">
    <property type="term" value="P:cell-cell junction organization"/>
    <property type="evidence" value="ECO:0007669"/>
    <property type="project" value="TreeGrafter"/>
</dbReference>
<dbReference type="Pfam" id="PF00595">
    <property type="entry name" value="PDZ"/>
    <property type="match status" value="2"/>
</dbReference>
<dbReference type="Gene3D" id="3.40.50.300">
    <property type="entry name" value="P-loop containing nucleotide triphosphate hydrolases"/>
    <property type="match status" value="1"/>
</dbReference>
<dbReference type="FunFam" id="2.30.42.10:FF:000029">
    <property type="entry name" value="tight junction protein ZO-1 isoform X1"/>
    <property type="match status" value="1"/>
</dbReference>
<dbReference type="CDD" id="cd11859">
    <property type="entry name" value="SH3_ZO"/>
    <property type="match status" value="1"/>
</dbReference>
<dbReference type="FunFam" id="2.30.42.10:FF:000138">
    <property type="entry name" value="Uncharacterized protein, isoform C"/>
    <property type="match status" value="1"/>
</dbReference>
<dbReference type="SUPFAM" id="SSF52540">
    <property type="entry name" value="P-loop containing nucleoside triphosphate hydrolases"/>
    <property type="match status" value="1"/>
</dbReference>
<dbReference type="PANTHER" id="PTHR13865">
    <property type="entry name" value="TIGHT JUNCTION PROTEIN"/>
    <property type="match status" value="1"/>
</dbReference>
<dbReference type="AlphaFoldDB" id="A0A7R8V573"/>
<dbReference type="PROSITE" id="PS50052">
    <property type="entry name" value="GUANYLATE_KINASE_2"/>
    <property type="match status" value="1"/>
</dbReference>
<feature type="domain" description="PDZ" evidence="4">
    <location>
        <begin position="22"/>
        <end position="109"/>
    </location>
</feature>
<dbReference type="GO" id="GO:0098609">
    <property type="term" value="P:cell-cell adhesion"/>
    <property type="evidence" value="ECO:0007669"/>
    <property type="project" value="TreeGrafter"/>
</dbReference>
<organism evidence="5 6">
    <name type="scientific">Hermetia illucens</name>
    <name type="common">Black soldier fly</name>
    <dbReference type="NCBI Taxonomy" id="343691"/>
    <lineage>
        <taxon>Eukaryota</taxon>
        <taxon>Metazoa</taxon>
        <taxon>Ecdysozoa</taxon>
        <taxon>Arthropoda</taxon>
        <taxon>Hexapoda</taxon>
        <taxon>Insecta</taxon>
        <taxon>Pterygota</taxon>
        <taxon>Neoptera</taxon>
        <taxon>Endopterygota</taxon>
        <taxon>Diptera</taxon>
        <taxon>Brachycera</taxon>
        <taxon>Stratiomyomorpha</taxon>
        <taxon>Stratiomyidae</taxon>
        <taxon>Hermetiinae</taxon>
        <taxon>Hermetia</taxon>
    </lineage>
</organism>
<dbReference type="SUPFAM" id="SSF50156">
    <property type="entry name" value="PDZ domain-like"/>
    <property type="match status" value="3"/>
</dbReference>